<sequence length="158" mass="16751">MTISLPVPSDTAAAQRDALHATLVAAGDARVSAEKHLRQCEHTRHRVADAMERDLHPMTMDEAGRARLRADYAAATADVGAAQAALERARRIEQAAATLAAAIADDALPAARVTATAIADVIVMGRAVERPVRGRAARASARPARRAVQRRDIPPRSA</sequence>
<protein>
    <submittedName>
        <fullName evidence="2">Uncharacterized protein</fullName>
    </submittedName>
</protein>
<dbReference type="RefSeq" id="WP_157003980.1">
    <property type="nucleotide sequence ID" value="NZ_BAAAUP010000008.1"/>
</dbReference>
<gene>
    <name evidence="2" type="ORF">RS81_01517</name>
</gene>
<feature type="compositionally biased region" description="Basic and acidic residues" evidence="1">
    <location>
        <begin position="149"/>
        <end position="158"/>
    </location>
</feature>
<reference evidence="2 3" key="1">
    <citation type="submission" date="2015-02" db="EMBL/GenBank/DDBJ databases">
        <title>Draft genome sequences of ten Microbacterium spp. with emphasis on heavy metal contaminated environments.</title>
        <authorList>
            <person name="Corretto E."/>
        </authorList>
    </citation>
    <scope>NUCLEOTIDE SEQUENCE [LARGE SCALE GENOMIC DNA]</scope>
    <source>
        <strain evidence="2 3">DSM 12510</strain>
    </source>
</reference>
<proteinExistence type="predicted"/>
<dbReference type="EMBL" id="JYIZ01000045">
    <property type="protein sequence ID" value="KJL40973.1"/>
    <property type="molecule type" value="Genomic_DNA"/>
</dbReference>
<evidence type="ECO:0000256" key="1">
    <source>
        <dbReference type="SAM" id="MobiDB-lite"/>
    </source>
</evidence>
<comment type="caution">
    <text evidence="2">The sequence shown here is derived from an EMBL/GenBank/DDBJ whole genome shotgun (WGS) entry which is preliminary data.</text>
</comment>
<feature type="region of interest" description="Disordered" evidence="1">
    <location>
        <begin position="133"/>
        <end position="158"/>
    </location>
</feature>
<evidence type="ECO:0000313" key="2">
    <source>
        <dbReference type="EMBL" id="KJL40973.1"/>
    </source>
</evidence>
<organism evidence="2 3">
    <name type="scientific">Microbacterium terrae</name>
    <dbReference type="NCBI Taxonomy" id="69369"/>
    <lineage>
        <taxon>Bacteria</taxon>
        <taxon>Bacillati</taxon>
        <taxon>Actinomycetota</taxon>
        <taxon>Actinomycetes</taxon>
        <taxon>Micrococcales</taxon>
        <taxon>Microbacteriaceae</taxon>
        <taxon>Microbacterium</taxon>
    </lineage>
</organism>
<evidence type="ECO:0000313" key="3">
    <source>
        <dbReference type="Proteomes" id="UP000033956"/>
    </source>
</evidence>
<accession>A0A0M2H3W2</accession>
<dbReference type="AlphaFoldDB" id="A0A0M2H3W2"/>
<dbReference type="Proteomes" id="UP000033956">
    <property type="component" value="Unassembled WGS sequence"/>
</dbReference>
<name>A0A0M2H3W2_9MICO</name>
<keyword evidence="3" id="KW-1185">Reference proteome</keyword>